<dbReference type="InterPro" id="IPR007115">
    <property type="entry name" value="6-PTP_synth/QueD"/>
</dbReference>
<dbReference type="RefSeq" id="WP_248344210.1">
    <property type="nucleotide sequence ID" value="NZ_AP025592.1"/>
</dbReference>
<evidence type="ECO:0000256" key="6">
    <source>
        <dbReference type="ARBA" id="ARBA00023239"/>
    </source>
</evidence>
<proteinExistence type="inferred from homology"/>
<dbReference type="EMBL" id="AP025592">
    <property type="protein sequence ID" value="BDG07458.1"/>
    <property type="molecule type" value="Genomic_DNA"/>
</dbReference>
<protein>
    <recommendedName>
        <fullName evidence="3 8">6-carboxy-5,6,7,8-tetrahydropterin synthase</fullName>
        <ecNumber evidence="8">4.-.-.-</ecNumber>
    </recommendedName>
</protein>
<dbReference type="EC" id="4.-.-.-" evidence="8"/>
<dbReference type="InterPro" id="IPR038418">
    <property type="entry name" value="6-PTP_synth/QueD_sf"/>
</dbReference>
<dbReference type="PANTHER" id="PTHR12589">
    <property type="entry name" value="PYRUVOYL TETRAHYDROBIOPTERIN SYNTHASE"/>
    <property type="match status" value="1"/>
</dbReference>
<keyword evidence="4 8" id="KW-0479">Metal-binding</keyword>
<keyword evidence="6 8" id="KW-0456">Lyase</keyword>
<name>A0ABN6N5T0_9BACT</name>
<evidence type="ECO:0000256" key="5">
    <source>
        <dbReference type="ARBA" id="ARBA00022833"/>
    </source>
</evidence>
<keyword evidence="8" id="KW-0671">Queuosine biosynthesis</keyword>
<evidence type="ECO:0000256" key="3">
    <source>
        <dbReference type="ARBA" id="ARBA00018141"/>
    </source>
</evidence>
<evidence type="ECO:0000313" key="10">
    <source>
        <dbReference type="Proteomes" id="UP001162734"/>
    </source>
</evidence>
<accession>A0ABN6N5T0</accession>
<comment type="similarity">
    <text evidence="2 8">Belongs to the PTPS family. QueD subfamily.</text>
</comment>
<reference evidence="10" key="1">
    <citation type="journal article" date="2022" name="Int. J. Syst. Evol. Microbiol.">
        <title>Anaeromyxobacter oryzae sp. nov., Anaeromyxobacter diazotrophicus sp. nov. and Anaeromyxobacter paludicola sp. nov., isolated from paddy soils.</title>
        <authorList>
            <person name="Itoh H."/>
            <person name="Xu Z."/>
            <person name="Mise K."/>
            <person name="Masuda Y."/>
            <person name="Ushijima N."/>
            <person name="Hayakawa C."/>
            <person name="Shiratori Y."/>
            <person name="Senoo K."/>
        </authorList>
    </citation>
    <scope>NUCLEOTIDE SEQUENCE [LARGE SCALE GENOMIC DNA]</scope>
    <source>
        <strain evidence="10">Red630</strain>
    </source>
</reference>
<keyword evidence="10" id="KW-1185">Reference proteome</keyword>
<dbReference type="PIRSF" id="PIRSF006113">
    <property type="entry name" value="PTP_synth"/>
    <property type="match status" value="1"/>
</dbReference>
<organism evidence="9 10">
    <name type="scientific">Anaeromyxobacter paludicola</name>
    <dbReference type="NCBI Taxonomy" id="2918171"/>
    <lineage>
        <taxon>Bacteria</taxon>
        <taxon>Pseudomonadati</taxon>
        <taxon>Myxococcota</taxon>
        <taxon>Myxococcia</taxon>
        <taxon>Myxococcales</taxon>
        <taxon>Cystobacterineae</taxon>
        <taxon>Anaeromyxobacteraceae</taxon>
        <taxon>Anaeromyxobacter</taxon>
    </lineage>
</organism>
<dbReference type="NCBIfam" id="TIGR03367">
    <property type="entry name" value="queuosine_QueD"/>
    <property type="match status" value="1"/>
</dbReference>
<evidence type="ECO:0000256" key="1">
    <source>
        <dbReference type="ARBA" id="ARBA00005061"/>
    </source>
</evidence>
<dbReference type="Gene3D" id="3.30.479.10">
    <property type="entry name" value="6-pyruvoyl tetrahydropterin synthase/QueD"/>
    <property type="match status" value="1"/>
</dbReference>
<evidence type="ECO:0000313" key="9">
    <source>
        <dbReference type="EMBL" id="BDG07458.1"/>
    </source>
</evidence>
<sequence>MATIDYTDHRPARLEVEFHFAAAHRLPRYDGPCFRMHGHNYRFLVAVEGDVDPRTGMVADFGRVKELVQEHVVQRVDHRTLNDFLENPTAENIARWIFETLAPRLPGLAEVRLFEIPGCCVVYRGALAGPA</sequence>
<dbReference type="Pfam" id="PF01242">
    <property type="entry name" value="PTPS"/>
    <property type="match status" value="1"/>
</dbReference>
<dbReference type="SUPFAM" id="SSF55620">
    <property type="entry name" value="Tetrahydrobiopterin biosynthesis enzymes-like"/>
    <property type="match status" value="1"/>
</dbReference>
<evidence type="ECO:0000256" key="7">
    <source>
        <dbReference type="ARBA" id="ARBA00048807"/>
    </source>
</evidence>
<gene>
    <name evidence="9" type="ORF">AMPC_05710</name>
</gene>
<keyword evidence="5 8" id="KW-0862">Zinc</keyword>
<comment type="catalytic activity">
    <reaction evidence="7 8">
        <text>7,8-dihydroneopterin 3'-triphosphate + H2O = 6-carboxy-5,6,7,8-tetrahydropterin + triphosphate + acetaldehyde + 2 H(+)</text>
        <dbReference type="Rhea" id="RHEA:27966"/>
        <dbReference type="ChEBI" id="CHEBI:15343"/>
        <dbReference type="ChEBI" id="CHEBI:15377"/>
        <dbReference type="ChEBI" id="CHEBI:15378"/>
        <dbReference type="ChEBI" id="CHEBI:18036"/>
        <dbReference type="ChEBI" id="CHEBI:58462"/>
        <dbReference type="ChEBI" id="CHEBI:61032"/>
        <dbReference type="EC" id="4.1.2.50"/>
    </reaction>
</comment>
<comment type="pathway">
    <text evidence="1 8">Purine metabolism; 7-cyano-7-deazaguanine biosynthesis.</text>
</comment>
<dbReference type="PANTHER" id="PTHR12589:SF7">
    <property type="entry name" value="6-PYRUVOYL TETRAHYDROBIOPTERIN SYNTHASE"/>
    <property type="match status" value="1"/>
</dbReference>
<dbReference type="Proteomes" id="UP001162734">
    <property type="component" value="Chromosome"/>
</dbReference>
<evidence type="ECO:0000256" key="8">
    <source>
        <dbReference type="PIRNR" id="PIRNR006113"/>
    </source>
</evidence>
<evidence type="ECO:0000256" key="4">
    <source>
        <dbReference type="ARBA" id="ARBA00022723"/>
    </source>
</evidence>
<evidence type="ECO:0000256" key="2">
    <source>
        <dbReference type="ARBA" id="ARBA00008900"/>
    </source>
</evidence>
<comment type="cofactor">
    <cofactor evidence="8">
        <name>Zn(2+)</name>
        <dbReference type="ChEBI" id="CHEBI:29105"/>
    </cofactor>
    <text evidence="8">Binds 1 zinc ion per subunit.</text>
</comment>